<name>A0A0G8F2K2_BACCE</name>
<dbReference type="Proteomes" id="UP000035214">
    <property type="component" value="Unassembled WGS sequence"/>
</dbReference>
<organism evidence="1 2">
    <name type="scientific">Bacillus cereus</name>
    <dbReference type="NCBI Taxonomy" id="1396"/>
    <lineage>
        <taxon>Bacteria</taxon>
        <taxon>Bacillati</taxon>
        <taxon>Bacillota</taxon>
        <taxon>Bacilli</taxon>
        <taxon>Bacillales</taxon>
        <taxon>Bacillaceae</taxon>
        <taxon>Bacillus</taxon>
        <taxon>Bacillus cereus group</taxon>
    </lineage>
</organism>
<proteinExistence type="predicted"/>
<dbReference type="EMBL" id="LCYI01000019">
    <property type="protein sequence ID" value="KLA30624.1"/>
    <property type="molecule type" value="Genomic_DNA"/>
</dbReference>
<evidence type="ECO:0000313" key="1">
    <source>
        <dbReference type="EMBL" id="KLA30624.1"/>
    </source>
</evidence>
<reference evidence="1 2" key="1">
    <citation type="submission" date="2015-04" db="EMBL/GenBank/DDBJ databases">
        <title>Draft Genome Sequences of Eight Spore-Forming Food Isolates of Bacillus cereus Genome sequencing.</title>
        <authorList>
            <person name="Krawcyk A.O."/>
            <person name="de Jong A."/>
            <person name="Eijlander R.T."/>
            <person name="Berendsen E.M."/>
            <person name="Holsappel S."/>
            <person name="Wells-Bennik M."/>
            <person name="Kuipers O.P."/>
        </authorList>
    </citation>
    <scope>NUCLEOTIDE SEQUENCE [LARGE SCALE GENOMIC DNA]</scope>
    <source>
        <strain evidence="1 2">B4077</strain>
    </source>
</reference>
<gene>
    <name evidence="1" type="ORF">B4077_3844</name>
</gene>
<evidence type="ECO:0000313" key="2">
    <source>
        <dbReference type="Proteomes" id="UP000035214"/>
    </source>
</evidence>
<dbReference type="PATRIC" id="fig|1396.428.peg.3141"/>
<accession>A0A0G8F2K2</accession>
<comment type="caution">
    <text evidence="1">The sequence shown here is derived from an EMBL/GenBank/DDBJ whole genome shotgun (WGS) entry which is preliminary data.</text>
</comment>
<sequence length="42" mass="5027">MKACICCYRFKNNIHQLNKNVILSNDLACLERIAFLFYKNIF</sequence>
<protein>
    <submittedName>
        <fullName evidence="1">Uncharacterized protein</fullName>
    </submittedName>
</protein>
<dbReference type="AlphaFoldDB" id="A0A0G8F2K2"/>